<sequence length="550" mass="60582">MWAMTILIVTNIVSMRGLASQAEYGYTSIFYYVFAALVFLVPYSLVCAELASTWTKSGGLFRWCAEAFGPKWGWAAMYYEWQMVVIWFPAVLMFGAVTLAYIFWPETFDSSLSKNVIYTLIVVLAIYWLATFNTFRGTAYANKLSTYGGLFGTIIPACVLIVMGIIYVCMGNHIFIDAHQPFWPDFSKFGTIVLAASIFLFYAGMEMQAVHVPSMRNPSKDFPKSVLLAVLIILIVFVGGTLAIGFVIPEKDINLLASLLVAYNNLFASIHCEWLGHILALFLTFGVIGQVSCVIAAPSSGMLSVGKAGYLPRGLQKTNKNGIQVPILWVQGIMVSILALVLVVLPSVQSAYQILSQMSTIIYLAMVFIIYFAFIRLRRTEPNVKRGFKVPGGEFGKWLVTIVGCLGALVAMVLSFVPPSQINTGSPLVYIIILIAGSAIFLAVPFVVYAKRKASWRNPQTSFEPFDWEIEGRTPSTVSKWPEGYEPTPEMIRRATEWEDGEFGPVSMKTVAEVADLSIQPNSSISSPTPSSAQPAQEKAPEKETGADKA</sequence>
<organism evidence="1 2">
    <name type="scientific">Lepagella muris</name>
    <dbReference type="NCBI Taxonomy" id="3032870"/>
    <lineage>
        <taxon>Bacteria</taxon>
        <taxon>Pseudomonadati</taxon>
        <taxon>Bacteroidota</taxon>
        <taxon>Bacteroidia</taxon>
        <taxon>Bacteroidales</taxon>
        <taxon>Muribaculaceae</taxon>
        <taxon>Lepagella</taxon>
    </lineage>
</organism>
<proteinExistence type="predicted"/>
<gene>
    <name evidence="1" type="ORF">E5331_16430</name>
</gene>
<accession>A0AC61RCC4</accession>
<dbReference type="Proteomes" id="UP000306319">
    <property type="component" value="Unassembled WGS sequence"/>
</dbReference>
<evidence type="ECO:0000313" key="2">
    <source>
        <dbReference type="Proteomes" id="UP000306319"/>
    </source>
</evidence>
<keyword evidence="2" id="KW-1185">Reference proteome</keyword>
<evidence type="ECO:0000313" key="1">
    <source>
        <dbReference type="EMBL" id="TGY77017.1"/>
    </source>
</evidence>
<comment type="caution">
    <text evidence="1">The sequence shown here is derived from an EMBL/GenBank/DDBJ whole genome shotgun (WGS) entry which is preliminary data.</text>
</comment>
<dbReference type="EMBL" id="SRYB01000032">
    <property type="protein sequence ID" value="TGY77017.1"/>
    <property type="molecule type" value="Genomic_DNA"/>
</dbReference>
<protein>
    <submittedName>
        <fullName evidence="1">Amino acid permease</fullName>
    </submittedName>
</protein>
<name>A0AC61RCC4_9BACT</name>
<reference evidence="1" key="1">
    <citation type="submission" date="2019-04" db="EMBL/GenBank/DDBJ databases">
        <title>Microbes associate with the intestines of laboratory mice.</title>
        <authorList>
            <person name="Navarre W."/>
            <person name="Wong E."/>
            <person name="Huang K."/>
            <person name="Tropini C."/>
            <person name="Ng K."/>
            <person name="Yu B."/>
        </authorList>
    </citation>
    <scope>NUCLEOTIDE SEQUENCE</scope>
    <source>
        <strain evidence="1">NM04_E33</strain>
    </source>
</reference>